<reference evidence="3" key="1">
    <citation type="submission" date="2025-08" db="UniProtKB">
        <authorList>
            <consortium name="RefSeq"/>
        </authorList>
    </citation>
    <scope>IDENTIFICATION</scope>
    <source>
        <tissue evidence="3">Muscle</tissue>
    </source>
</reference>
<accession>A0ABM1T151</accession>
<dbReference type="InterPro" id="IPR031161">
    <property type="entry name" value="Peptidase_M60_dom"/>
</dbReference>
<dbReference type="Proteomes" id="UP000694941">
    <property type="component" value="Unplaced"/>
</dbReference>
<dbReference type="PANTHER" id="PTHR15730:SF5">
    <property type="entry name" value="SI:CH211-210B2.2-RELATED"/>
    <property type="match status" value="1"/>
</dbReference>
<gene>
    <name evidence="3" type="primary">LOC106465938</name>
</gene>
<dbReference type="InterPro" id="IPR042279">
    <property type="entry name" value="Pep_M60_3"/>
</dbReference>
<evidence type="ECO:0000313" key="3">
    <source>
        <dbReference type="RefSeq" id="XP_022249607.1"/>
    </source>
</evidence>
<evidence type="ECO:0000259" key="1">
    <source>
        <dbReference type="PROSITE" id="PS51723"/>
    </source>
</evidence>
<dbReference type="InterPro" id="IPR035423">
    <property type="entry name" value="M60-like_N"/>
</dbReference>
<sequence length="701" mass="79964">MGPKGQVRVFCDSSTAVPNIGVDCYDYNAPQLKWLFKGVNTQNVKTVRLRGTTDYTQLKVGETIAVVWASGKAENKEFFQKLETFVTSGGALVIAETPWGYLQIQKGSIQTMPHYNFFKNVGLCYTGRSFSSQTEIEVLGNPVERAHLGRLMKDAEESRDKLQEVAAKIAKMISALPEDVLDTQSIFQDFFDKCEEHIRGSSLPTAKTPILSESSKSMLLLYDILLRWNGGKAPGIEDFPGDFESPPFLTKATISLTSTLKEIHPTGYYLPAGQKMKMTVKETDVKGWNIRIGCHSDNLKNVTKGWKRWPSIMVRRPLSAGETTISSPYGGSIYFESPSETKNLHVELESVVEAPYFDIKDPEAPSHWKNRKLSPGLWADLVGEHVIISLPSSSIRNFDHPTEALTFWDQVIRAYHYLRGTDINLHRRQWVVPDRQPSAGYMHAGYPVVTQMDISDPNRNNFVLNTKYLRSNGSWGLFHEFGHNMQRGLWTFQGTGEVTCNIFTLYAMDVICNIPVWIHKWLRNQLPAIRNYLLAGADFDTWKKKAGVALGIYAQLAHCFEWESYKKVFREYEENTGLKPTTNEAKIDLWYTRFSKSVNYDLAPLFEFWGFPLSSSAKQSVNSLQPFICEDEITSSAPERFEEICSNYPNIFVMEFEIPADCDDFEDGYDCDCFHEDDEEHHRKHHQYDANFKVEDIVLQM</sequence>
<protein>
    <submittedName>
        <fullName evidence="3">TRPM8 channel-associated factor homolog</fullName>
    </submittedName>
</protein>
<keyword evidence="2" id="KW-1185">Reference proteome</keyword>
<dbReference type="Gene3D" id="1.10.390.30">
    <property type="entry name" value="Peptidase M60, enhancin-like domain 3"/>
    <property type="match status" value="1"/>
</dbReference>
<evidence type="ECO:0000313" key="2">
    <source>
        <dbReference type="Proteomes" id="UP000694941"/>
    </source>
</evidence>
<organism evidence="2 3">
    <name type="scientific">Limulus polyphemus</name>
    <name type="common">Atlantic horseshoe crab</name>
    <dbReference type="NCBI Taxonomy" id="6850"/>
    <lineage>
        <taxon>Eukaryota</taxon>
        <taxon>Metazoa</taxon>
        <taxon>Ecdysozoa</taxon>
        <taxon>Arthropoda</taxon>
        <taxon>Chelicerata</taxon>
        <taxon>Merostomata</taxon>
        <taxon>Xiphosura</taxon>
        <taxon>Limulidae</taxon>
        <taxon>Limulus</taxon>
    </lineage>
</organism>
<dbReference type="SMART" id="SM01276">
    <property type="entry name" value="M60-like"/>
    <property type="match status" value="1"/>
</dbReference>
<dbReference type="PANTHER" id="PTHR15730">
    <property type="entry name" value="EXPERIMENTAL AUTOIMMUNE PROSTATITIS ANTIGEN 2-RELATED"/>
    <property type="match status" value="1"/>
</dbReference>
<name>A0ABM1T151_LIMPO</name>
<dbReference type="PROSITE" id="PS51723">
    <property type="entry name" value="PEPTIDASE_M60"/>
    <property type="match status" value="1"/>
</dbReference>
<dbReference type="GeneID" id="106465938"/>
<dbReference type="InterPro" id="IPR051244">
    <property type="entry name" value="TCAF"/>
</dbReference>
<dbReference type="Pfam" id="PF13402">
    <property type="entry name" value="Peptidase_M60"/>
    <property type="match status" value="1"/>
</dbReference>
<feature type="domain" description="Peptidase M60" evidence="1">
    <location>
        <begin position="261"/>
        <end position="561"/>
    </location>
</feature>
<dbReference type="RefSeq" id="XP_022249607.1">
    <property type="nucleotide sequence ID" value="XM_022393899.1"/>
</dbReference>
<dbReference type="Pfam" id="PF17291">
    <property type="entry name" value="M60-like_N"/>
    <property type="match status" value="1"/>
</dbReference>
<proteinExistence type="predicted"/>
<dbReference type="Gene3D" id="2.60.120.1250">
    <property type="entry name" value="Peptidase M60, enhancin-like domain 1"/>
    <property type="match status" value="1"/>
</dbReference>
<dbReference type="Gene3D" id="3.40.390.80">
    <property type="entry name" value="Peptidase M60, enhancin-like domain 2"/>
    <property type="match status" value="1"/>
</dbReference>